<gene>
    <name evidence="5" type="ORF">WN71_024100</name>
</gene>
<evidence type="ECO:0000313" key="5">
    <source>
        <dbReference type="EMBL" id="OIJ65357.1"/>
    </source>
</evidence>
<dbReference type="InterPro" id="IPR050491">
    <property type="entry name" value="AmpC-like"/>
</dbReference>
<dbReference type="InterPro" id="IPR001466">
    <property type="entry name" value="Beta-lactam-related"/>
</dbReference>
<feature type="chain" id="PRO_5039165461" evidence="2">
    <location>
        <begin position="30"/>
        <end position="543"/>
    </location>
</feature>
<dbReference type="Proteomes" id="UP000034196">
    <property type="component" value="Unassembled WGS sequence"/>
</dbReference>
<organism evidence="5 6">
    <name type="scientific">Streptomyces mangrovisoli</name>
    <dbReference type="NCBI Taxonomy" id="1428628"/>
    <lineage>
        <taxon>Bacteria</taxon>
        <taxon>Bacillati</taxon>
        <taxon>Actinomycetota</taxon>
        <taxon>Actinomycetes</taxon>
        <taxon>Kitasatosporales</taxon>
        <taxon>Streptomycetaceae</taxon>
        <taxon>Streptomyces</taxon>
    </lineage>
</organism>
<dbReference type="PANTHER" id="PTHR46825:SF15">
    <property type="entry name" value="BETA-LACTAMASE-RELATED DOMAIN-CONTAINING PROTEIN"/>
    <property type="match status" value="1"/>
</dbReference>
<evidence type="ECO:0000313" key="6">
    <source>
        <dbReference type="Proteomes" id="UP000034196"/>
    </source>
</evidence>
<accession>A0A1J4NVV7</accession>
<dbReference type="Pfam" id="PF11954">
    <property type="entry name" value="DUF3471"/>
    <property type="match status" value="1"/>
</dbReference>
<dbReference type="InterPro" id="IPR021860">
    <property type="entry name" value="Peptidase_S12_Pab87-rel_C"/>
</dbReference>
<dbReference type="RefSeq" id="WP_046588122.1">
    <property type="nucleotide sequence ID" value="NZ_LAVA02000058.1"/>
</dbReference>
<reference evidence="5" key="1">
    <citation type="submission" date="2016-10" db="EMBL/GenBank/DDBJ databases">
        <title>Genome sequence of Streptomyces mangrovisoli MUSC 149.</title>
        <authorList>
            <person name="Lee L.-H."/>
            <person name="Ser H.-L."/>
        </authorList>
    </citation>
    <scope>NUCLEOTIDE SEQUENCE [LARGE SCALE GENOMIC DNA]</scope>
    <source>
        <strain evidence="5">MUSC 149</strain>
    </source>
</reference>
<dbReference type="STRING" id="1428628.WN71_024100"/>
<dbReference type="PANTHER" id="PTHR46825">
    <property type="entry name" value="D-ALANYL-D-ALANINE-CARBOXYPEPTIDASE/ENDOPEPTIDASE AMPH"/>
    <property type="match status" value="1"/>
</dbReference>
<dbReference type="OrthoDB" id="5377981at2"/>
<proteinExistence type="predicted"/>
<feature type="signal peptide" evidence="2">
    <location>
        <begin position="1"/>
        <end position="29"/>
    </location>
</feature>
<dbReference type="GO" id="GO:0016787">
    <property type="term" value="F:hydrolase activity"/>
    <property type="evidence" value="ECO:0007669"/>
    <property type="project" value="UniProtKB-KW"/>
</dbReference>
<dbReference type="SUPFAM" id="SSF56601">
    <property type="entry name" value="beta-lactamase/transpeptidase-like"/>
    <property type="match status" value="1"/>
</dbReference>
<keyword evidence="6" id="KW-1185">Reference proteome</keyword>
<evidence type="ECO:0000256" key="1">
    <source>
        <dbReference type="SAM" id="MobiDB-lite"/>
    </source>
</evidence>
<name>A0A1J4NVV7_9ACTN</name>
<sequence>MARRSRRNRPRRLARAGAAVAPLSALALALSGCGDPVAVRGGPAPATSLSPTPPAQPSPQLTPAQVTSAVGRLDGIVQDVMRQTGVPGVAVGVVHHGTVVYAKGFGVREVGRSAPVDPATVFQLASLSKPLSSTVVAGAVGRKTVGWDDPVVTHDPGFALKNSYVTANVTIADLFSHRSGLPDHAGDLLEDLGYSQDYILHHLRLEPLAPFRASYAYTNYGLTEAGEAVADAAGTPWSRLAADTLFRPLGMTHTSYRRADYDSAADKASAHVEVDGHWKVSTTENADRQAPAGGASSNVEDLTKWMRLQLDDGTFEGRRLVDATALNETRVPHIVSSPPRAAAGEPGFYGLGWNVGYDDGGAVRLSHSGAFDLGAATTITLLPAEGLGIVVLTNGQPIGAPEAVAATFLDIARNGRQTVDWLPFYRQVVQAAAYTGVSPTDYAKPPAHPAPAHAAAAYTGTYANDYYGPLTVTADPGGNLSMTLGPQTMSFPLTHYTGDTFSYRTQGENAVGLSGVTFHLRSGRATGVTVEHLDANKLGTFTR</sequence>
<feature type="region of interest" description="Disordered" evidence="1">
    <location>
        <begin position="42"/>
        <end position="63"/>
    </location>
</feature>
<dbReference type="Gene3D" id="2.40.128.600">
    <property type="match status" value="1"/>
</dbReference>
<dbReference type="InterPro" id="IPR012338">
    <property type="entry name" value="Beta-lactam/transpept-like"/>
</dbReference>
<keyword evidence="5" id="KW-0378">Hydrolase</keyword>
<dbReference type="EMBL" id="LAVA02000058">
    <property type="protein sequence ID" value="OIJ65357.1"/>
    <property type="molecule type" value="Genomic_DNA"/>
</dbReference>
<dbReference type="AlphaFoldDB" id="A0A1J4NVV7"/>
<protein>
    <submittedName>
        <fullName evidence="5">Serine hydrolase</fullName>
    </submittedName>
</protein>
<feature type="domain" description="Peptidase S12 Pab87-related C-terminal" evidence="4">
    <location>
        <begin position="445"/>
        <end position="531"/>
    </location>
</feature>
<evidence type="ECO:0000259" key="3">
    <source>
        <dbReference type="Pfam" id="PF00144"/>
    </source>
</evidence>
<evidence type="ECO:0000259" key="4">
    <source>
        <dbReference type="Pfam" id="PF11954"/>
    </source>
</evidence>
<feature type="domain" description="Beta-lactamase-related" evidence="3">
    <location>
        <begin position="73"/>
        <end position="408"/>
    </location>
</feature>
<evidence type="ECO:0000256" key="2">
    <source>
        <dbReference type="SAM" id="SignalP"/>
    </source>
</evidence>
<dbReference type="Gene3D" id="3.40.710.10">
    <property type="entry name" value="DD-peptidase/beta-lactamase superfamily"/>
    <property type="match status" value="1"/>
</dbReference>
<dbReference type="PROSITE" id="PS51257">
    <property type="entry name" value="PROKAR_LIPOPROTEIN"/>
    <property type="match status" value="1"/>
</dbReference>
<dbReference type="Pfam" id="PF00144">
    <property type="entry name" value="Beta-lactamase"/>
    <property type="match status" value="1"/>
</dbReference>
<keyword evidence="2" id="KW-0732">Signal</keyword>
<comment type="caution">
    <text evidence="5">The sequence shown here is derived from an EMBL/GenBank/DDBJ whole genome shotgun (WGS) entry which is preliminary data.</text>
</comment>